<comment type="caution">
    <text evidence="6">Lacks conserved residue(s) required for the propagation of feature annotation.</text>
</comment>
<protein>
    <submittedName>
        <fullName evidence="7">Uncharacterized protein</fullName>
    </submittedName>
</protein>
<evidence type="ECO:0000256" key="5">
    <source>
        <dbReference type="ARBA" id="ARBA00023180"/>
    </source>
</evidence>
<sequence>MVEQGWTELRFFKEAEKFFMSVGLYKMFDNFWENSMFVKPEDGRKVVCHPTAWEMGNREDFR</sequence>
<dbReference type="GO" id="GO:0005886">
    <property type="term" value="C:plasma membrane"/>
    <property type="evidence" value="ECO:0007669"/>
    <property type="project" value="TreeGrafter"/>
</dbReference>
<organism evidence="7 8">
    <name type="scientific">Mugilogobius chulae</name>
    <name type="common">yellowstripe goby</name>
    <dbReference type="NCBI Taxonomy" id="88201"/>
    <lineage>
        <taxon>Eukaryota</taxon>
        <taxon>Metazoa</taxon>
        <taxon>Chordata</taxon>
        <taxon>Craniata</taxon>
        <taxon>Vertebrata</taxon>
        <taxon>Euteleostomi</taxon>
        <taxon>Actinopterygii</taxon>
        <taxon>Neopterygii</taxon>
        <taxon>Teleostei</taxon>
        <taxon>Neoteleostei</taxon>
        <taxon>Acanthomorphata</taxon>
        <taxon>Gobiaria</taxon>
        <taxon>Gobiiformes</taxon>
        <taxon>Gobioidei</taxon>
        <taxon>Gobiidae</taxon>
        <taxon>Gobionellinae</taxon>
        <taxon>Mugilogobius</taxon>
    </lineage>
</organism>
<dbReference type="PANTHER" id="PTHR10514:SF24">
    <property type="entry name" value="ANGIOTENSIN-CONVERTING ENZYME 2"/>
    <property type="match status" value="1"/>
</dbReference>
<reference evidence="8" key="1">
    <citation type="submission" date="2024-04" db="EMBL/GenBank/DDBJ databases">
        <title>Salinicola lusitanus LLJ914,a marine bacterium isolated from the Okinawa Trough.</title>
        <authorList>
            <person name="Li J."/>
        </authorList>
    </citation>
    <scope>NUCLEOTIDE SEQUENCE [LARGE SCALE GENOMIC DNA]</scope>
</reference>
<dbReference type="EMBL" id="JBBPFD010000009">
    <property type="protein sequence ID" value="KAK7912938.1"/>
    <property type="molecule type" value="Genomic_DNA"/>
</dbReference>
<dbReference type="AlphaFoldDB" id="A0AAW0P0U1"/>
<dbReference type="InterPro" id="IPR001548">
    <property type="entry name" value="Peptidase_M2"/>
</dbReference>
<dbReference type="Pfam" id="PF01401">
    <property type="entry name" value="Peptidase_M2"/>
    <property type="match status" value="1"/>
</dbReference>
<keyword evidence="5" id="KW-0325">Glycoprotein</keyword>
<proteinExistence type="inferred from homology"/>
<evidence type="ECO:0000256" key="6">
    <source>
        <dbReference type="PROSITE-ProRule" id="PRU01355"/>
    </source>
</evidence>
<gene>
    <name evidence="7" type="ORF">WMY93_013149</name>
</gene>
<evidence type="ECO:0000256" key="2">
    <source>
        <dbReference type="ARBA" id="ARBA00008139"/>
    </source>
</evidence>
<dbReference type="SUPFAM" id="SSF55486">
    <property type="entry name" value="Metalloproteases ('zincins'), catalytic domain"/>
    <property type="match status" value="1"/>
</dbReference>
<dbReference type="Proteomes" id="UP001460270">
    <property type="component" value="Unassembled WGS sequence"/>
</dbReference>
<evidence type="ECO:0000313" key="7">
    <source>
        <dbReference type="EMBL" id="KAK7912938.1"/>
    </source>
</evidence>
<dbReference type="PANTHER" id="PTHR10514">
    <property type="entry name" value="ANGIOTENSIN-CONVERTING ENZYME"/>
    <property type="match status" value="1"/>
</dbReference>
<accession>A0AAW0P0U1</accession>
<dbReference type="GO" id="GO:0006508">
    <property type="term" value="P:proteolysis"/>
    <property type="evidence" value="ECO:0007669"/>
    <property type="project" value="InterPro"/>
</dbReference>
<keyword evidence="3" id="KW-0732">Signal</keyword>
<name>A0AAW0P0U1_9GOBI</name>
<dbReference type="GO" id="GO:0005615">
    <property type="term" value="C:extracellular space"/>
    <property type="evidence" value="ECO:0007669"/>
    <property type="project" value="TreeGrafter"/>
</dbReference>
<dbReference type="GO" id="GO:0008241">
    <property type="term" value="F:peptidyl-dipeptidase activity"/>
    <property type="evidence" value="ECO:0007669"/>
    <property type="project" value="InterPro"/>
</dbReference>
<evidence type="ECO:0000313" key="8">
    <source>
        <dbReference type="Proteomes" id="UP001460270"/>
    </source>
</evidence>
<comment type="cofactor">
    <cofactor evidence="1">
        <name>chloride</name>
        <dbReference type="ChEBI" id="CHEBI:17996"/>
    </cofactor>
</comment>
<evidence type="ECO:0000256" key="3">
    <source>
        <dbReference type="ARBA" id="ARBA00022729"/>
    </source>
</evidence>
<dbReference type="PROSITE" id="PS52011">
    <property type="entry name" value="PEPTIDASE_M2"/>
    <property type="match status" value="1"/>
</dbReference>
<comment type="caution">
    <text evidence="7">The sequence shown here is derived from an EMBL/GenBank/DDBJ whole genome shotgun (WGS) entry which is preliminary data.</text>
</comment>
<comment type="similarity">
    <text evidence="2 6">Belongs to the peptidase M2 family.</text>
</comment>
<keyword evidence="4" id="KW-1015">Disulfide bond</keyword>
<dbReference type="GO" id="GO:0008237">
    <property type="term" value="F:metallopeptidase activity"/>
    <property type="evidence" value="ECO:0007669"/>
    <property type="project" value="InterPro"/>
</dbReference>
<evidence type="ECO:0000256" key="1">
    <source>
        <dbReference type="ARBA" id="ARBA00001923"/>
    </source>
</evidence>
<keyword evidence="8" id="KW-1185">Reference proteome</keyword>
<evidence type="ECO:0000256" key="4">
    <source>
        <dbReference type="ARBA" id="ARBA00023157"/>
    </source>
</evidence>